<dbReference type="InterPro" id="IPR001138">
    <property type="entry name" value="Zn2Cys6_DnaBD"/>
</dbReference>
<evidence type="ECO:0000256" key="7">
    <source>
        <dbReference type="ARBA" id="ARBA00023242"/>
    </source>
</evidence>
<dbReference type="PROSITE" id="PS50048">
    <property type="entry name" value="ZN2_CY6_FUNGAL_2"/>
    <property type="match status" value="1"/>
</dbReference>
<dbReference type="GeneID" id="25362510"/>
<dbReference type="Pfam" id="PF00172">
    <property type="entry name" value="Zn_clus"/>
    <property type="match status" value="1"/>
</dbReference>
<dbReference type="GO" id="GO:0008270">
    <property type="term" value="F:zinc ion binding"/>
    <property type="evidence" value="ECO:0007669"/>
    <property type="project" value="InterPro"/>
</dbReference>
<evidence type="ECO:0000256" key="5">
    <source>
        <dbReference type="ARBA" id="ARBA00023125"/>
    </source>
</evidence>
<dbReference type="Proteomes" id="UP000030641">
    <property type="component" value="Unassembled WGS sequence"/>
</dbReference>
<evidence type="ECO:0000256" key="1">
    <source>
        <dbReference type="ARBA" id="ARBA00004123"/>
    </source>
</evidence>
<dbReference type="AlphaFoldDB" id="A0A074Z0V7"/>
<reference evidence="10 11" key="1">
    <citation type="journal article" date="2014" name="BMC Genomics">
        <title>Genome sequencing of four Aureobasidium pullulans varieties: biotechnological potential, stress tolerance, and description of new species.</title>
        <authorList>
            <person name="Gostin Ar C."/>
            <person name="Ohm R.A."/>
            <person name="Kogej T."/>
            <person name="Sonjak S."/>
            <person name="Turk M."/>
            <person name="Zajc J."/>
            <person name="Zalar P."/>
            <person name="Grube M."/>
            <person name="Sun H."/>
            <person name="Han J."/>
            <person name="Sharma A."/>
            <person name="Chiniquy J."/>
            <person name="Ngan C.Y."/>
            <person name="Lipzen A."/>
            <person name="Barry K."/>
            <person name="Grigoriev I.V."/>
            <person name="Gunde-Cimerman N."/>
        </authorList>
    </citation>
    <scope>NUCLEOTIDE SEQUENCE [LARGE SCALE GENOMIC DNA]</scope>
    <source>
        <strain evidence="10 11">EXF-2481</strain>
    </source>
</reference>
<dbReference type="InterPro" id="IPR051615">
    <property type="entry name" value="Transcr_Regulatory_Elem"/>
</dbReference>
<keyword evidence="4" id="KW-0805">Transcription regulation</keyword>
<dbReference type="STRING" id="1043005.A0A074Z0V7"/>
<dbReference type="CDD" id="cd00067">
    <property type="entry name" value="GAL4"/>
    <property type="match status" value="1"/>
</dbReference>
<dbReference type="Gene3D" id="4.10.240.10">
    <property type="entry name" value="Zn(2)-C6 fungal-type DNA-binding domain"/>
    <property type="match status" value="1"/>
</dbReference>
<dbReference type="GO" id="GO:0003677">
    <property type="term" value="F:DNA binding"/>
    <property type="evidence" value="ECO:0007669"/>
    <property type="project" value="UniProtKB-KW"/>
</dbReference>
<feature type="region of interest" description="Disordered" evidence="8">
    <location>
        <begin position="1"/>
        <end position="21"/>
    </location>
</feature>
<protein>
    <recommendedName>
        <fullName evidence="9">Zn(2)-C6 fungal-type domain-containing protein</fullName>
    </recommendedName>
</protein>
<feature type="region of interest" description="Disordered" evidence="8">
    <location>
        <begin position="133"/>
        <end position="180"/>
    </location>
</feature>
<keyword evidence="11" id="KW-1185">Reference proteome</keyword>
<dbReference type="InParanoid" id="A0A074Z0V7"/>
<accession>A0A074Z0V7</accession>
<evidence type="ECO:0000313" key="11">
    <source>
        <dbReference type="Proteomes" id="UP000030641"/>
    </source>
</evidence>
<dbReference type="SMART" id="SM00066">
    <property type="entry name" value="GAL4"/>
    <property type="match status" value="1"/>
</dbReference>
<gene>
    <name evidence="10" type="ORF">AUEXF2481DRAFT_207691</name>
</gene>
<evidence type="ECO:0000256" key="8">
    <source>
        <dbReference type="SAM" id="MobiDB-lite"/>
    </source>
</evidence>
<dbReference type="PROSITE" id="PS00463">
    <property type="entry name" value="ZN2_CY6_FUNGAL_1"/>
    <property type="match status" value="1"/>
</dbReference>
<keyword evidence="7" id="KW-0539">Nucleus</keyword>
<evidence type="ECO:0000313" key="10">
    <source>
        <dbReference type="EMBL" id="KER00008.1"/>
    </source>
</evidence>
<sequence length="195" mass="22473">MSQLDETIHQTPTSHGRLSQPRISRACDGCRTRKSRCNGHQPCTVCESRNDICTYNMKKNYDRSQAYTELLERQRRQLISGLLKLHTQYLWRGEHLHRKLVRLNQPVPVHDLLVVLGVLDNTSEEHLDVGTIEDEECGPSARQDEDHTEEDLEMSMRQDKEKPLDTVSLEQDKDNLPSITMHDSSGYITIPLVLN</sequence>
<dbReference type="EMBL" id="KL584750">
    <property type="protein sequence ID" value="KER00008.1"/>
    <property type="molecule type" value="Genomic_DNA"/>
</dbReference>
<organism evidence="10 11">
    <name type="scientific">Aureobasidium subglaciale (strain EXF-2481)</name>
    <name type="common">Aureobasidium pullulans var. subglaciale</name>
    <dbReference type="NCBI Taxonomy" id="1043005"/>
    <lineage>
        <taxon>Eukaryota</taxon>
        <taxon>Fungi</taxon>
        <taxon>Dikarya</taxon>
        <taxon>Ascomycota</taxon>
        <taxon>Pezizomycotina</taxon>
        <taxon>Dothideomycetes</taxon>
        <taxon>Dothideomycetidae</taxon>
        <taxon>Dothideales</taxon>
        <taxon>Saccotheciaceae</taxon>
        <taxon>Aureobasidium</taxon>
    </lineage>
</organism>
<dbReference type="InterPro" id="IPR036864">
    <property type="entry name" value="Zn2-C6_fun-type_DNA-bd_sf"/>
</dbReference>
<evidence type="ECO:0000256" key="2">
    <source>
        <dbReference type="ARBA" id="ARBA00022723"/>
    </source>
</evidence>
<dbReference type="GO" id="GO:0000981">
    <property type="term" value="F:DNA-binding transcription factor activity, RNA polymerase II-specific"/>
    <property type="evidence" value="ECO:0007669"/>
    <property type="project" value="InterPro"/>
</dbReference>
<dbReference type="PANTHER" id="PTHR31313:SF81">
    <property type="entry name" value="TY1 ENHANCER ACTIVATOR"/>
    <property type="match status" value="1"/>
</dbReference>
<evidence type="ECO:0000256" key="6">
    <source>
        <dbReference type="ARBA" id="ARBA00023163"/>
    </source>
</evidence>
<evidence type="ECO:0000256" key="4">
    <source>
        <dbReference type="ARBA" id="ARBA00023015"/>
    </source>
</evidence>
<keyword evidence="5" id="KW-0238">DNA-binding</keyword>
<feature type="compositionally biased region" description="Polar residues" evidence="8">
    <location>
        <begin position="1"/>
        <end position="17"/>
    </location>
</feature>
<feature type="domain" description="Zn(2)-C6 fungal-type" evidence="9">
    <location>
        <begin position="26"/>
        <end position="55"/>
    </location>
</feature>
<dbReference type="SUPFAM" id="SSF57701">
    <property type="entry name" value="Zn2/Cys6 DNA-binding domain"/>
    <property type="match status" value="1"/>
</dbReference>
<dbReference type="OrthoDB" id="3364175at2759"/>
<keyword evidence="2" id="KW-0479">Metal-binding</keyword>
<comment type="subcellular location">
    <subcellularLocation>
        <location evidence="1">Nucleus</location>
    </subcellularLocation>
</comment>
<dbReference type="RefSeq" id="XP_013347780.1">
    <property type="nucleotide sequence ID" value="XM_013492326.1"/>
</dbReference>
<keyword evidence="6" id="KW-0804">Transcription</keyword>
<dbReference type="GO" id="GO:0005634">
    <property type="term" value="C:nucleus"/>
    <property type="evidence" value="ECO:0007669"/>
    <property type="project" value="UniProtKB-SubCell"/>
</dbReference>
<evidence type="ECO:0000259" key="9">
    <source>
        <dbReference type="PROSITE" id="PS50048"/>
    </source>
</evidence>
<evidence type="ECO:0000256" key="3">
    <source>
        <dbReference type="ARBA" id="ARBA00022833"/>
    </source>
</evidence>
<feature type="compositionally biased region" description="Basic and acidic residues" evidence="8">
    <location>
        <begin position="154"/>
        <end position="175"/>
    </location>
</feature>
<dbReference type="PANTHER" id="PTHR31313">
    <property type="entry name" value="TY1 ENHANCER ACTIVATOR"/>
    <property type="match status" value="1"/>
</dbReference>
<proteinExistence type="predicted"/>
<dbReference type="HOGENOM" id="CLU_1396043_0_0_1"/>
<keyword evidence="3" id="KW-0862">Zinc</keyword>
<name>A0A074Z0V7_AURSE</name>